<evidence type="ECO:0000313" key="2">
    <source>
        <dbReference type="EMBL" id="ADB55155.1"/>
    </source>
</evidence>
<protein>
    <submittedName>
        <fullName evidence="2">Large S protein</fullName>
    </submittedName>
</protein>
<name>D2X4F3_HBV</name>
<proteinExistence type="predicted"/>
<sequence>MGGWSSCLQKVWGPILLYPILRDSFTITSWTPSSQPTITVQMGTSNQPRISGQGQIQ</sequence>
<organismHost>
    <name type="scientific">Pan troglodytes</name>
    <name type="common">Chimpanzee</name>
    <dbReference type="NCBI Taxonomy" id="9598"/>
</organismHost>
<organism evidence="2">
    <name type="scientific">Hepatitis B virus</name>
    <name type="common">HBV</name>
    <dbReference type="NCBI Taxonomy" id="10407"/>
    <lineage>
        <taxon>Viruses</taxon>
        <taxon>Riboviria</taxon>
        <taxon>Pararnavirae</taxon>
        <taxon>Artverviricota</taxon>
        <taxon>Revtraviricetes</taxon>
        <taxon>Blubervirales</taxon>
        <taxon>Hepadnaviridae</taxon>
        <taxon>Orthohepadnavirus</taxon>
        <taxon>Orthohepadnavirus hominoidei</taxon>
    </lineage>
</organism>
<feature type="region of interest" description="Disordered" evidence="1">
    <location>
        <begin position="36"/>
        <end position="57"/>
    </location>
</feature>
<organismHost>
    <name type="scientific">Homo sapiens</name>
    <name type="common">Human</name>
    <dbReference type="NCBI Taxonomy" id="9606"/>
</organismHost>
<dbReference type="EMBL" id="GQ857977">
    <property type="protein sequence ID" value="ADB55155.1"/>
    <property type="molecule type" value="Genomic_DNA"/>
</dbReference>
<accession>D2X4F3</accession>
<evidence type="ECO:0000256" key="1">
    <source>
        <dbReference type="SAM" id="MobiDB-lite"/>
    </source>
</evidence>
<reference evidence="2" key="1">
    <citation type="journal article" date="2010" name="J. Gastroenterol.">
        <title>Significant association of different preS mutations with hepatitis B-related cirrhosis or hepatocellular carcinoma.</title>
        <authorList>
            <person name="Yin J."/>
            <person name="Xie J."/>
            <person name="Zhang H."/>
            <person name="Shen Q."/>
            <person name="Han L."/>
            <person name="Lu W."/>
            <person name="Han Y."/>
            <person name="Li C."/>
            <person name="Ni W."/>
            <person name="Wang H."/>
            <person name="Cao G."/>
        </authorList>
    </citation>
    <scope>NUCLEOTIDE SEQUENCE</scope>
    <source>
        <strain evidence="2">P284</strain>
    </source>
</reference>
<gene>
    <name evidence="2" type="primary">S</name>
</gene>